<evidence type="ECO:0000313" key="3">
    <source>
        <dbReference type="Proteomes" id="UP000323067"/>
    </source>
</evidence>
<dbReference type="AlphaFoldDB" id="A0A2H4SC18"/>
<accession>A0A2H4SC18</accession>
<organism evidence="2 3">
    <name type="scientific">Cordyceps militaris</name>
    <name type="common">Caterpillar fungus</name>
    <name type="synonym">Clavaria militaris</name>
    <dbReference type="NCBI Taxonomy" id="73501"/>
    <lineage>
        <taxon>Eukaryota</taxon>
        <taxon>Fungi</taxon>
        <taxon>Dikarya</taxon>
        <taxon>Ascomycota</taxon>
        <taxon>Pezizomycotina</taxon>
        <taxon>Sordariomycetes</taxon>
        <taxon>Hypocreomycetidae</taxon>
        <taxon>Hypocreales</taxon>
        <taxon>Cordycipitaceae</taxon>
        <taxon>Cordyceps</taxon>
    </lineage>
</organism>
<dbReference type="VEuPathDB" id="FungiDB:CCM_02895"/>
<dbReference type="EMBL" id="CP023323">
    <property type="protein sequence ID" value="ATY60659.1"/>
    <property type="molecule type" value="Genomic_DNA"/>
</dbReference>
<gene>
    <name evidence="2" type="ORF">A9K55_006058</name>
</gene>
<sequence>MWATIAPKITVFTLQLVDEQYMKGMLRCSSPGSGYTRGRSRLAIAAADRWDNYSADWIRIKMGGDKWRSTVPTSDRWLDYDSRVDRGLGNQNISLRDKKGRHSSSFSFAGEPAFPNAAMHNRLPEFERSRQHAAVKKETGETPSVS</sequence>
<feature type="region of interest" description="Disordered" evidence="1">
    <location>
        <begin position="91"/>
        <end position="146"/>
    </location>
</feature>
<dbReference type="Proteomes" id="UP000323067">
    <property type="component" value="Chromosome vi"/>
</dbReference>
<evidence type="ECO:0000313" key="2">
    <source>
        <dbReference type="EMBL" id="ATY60659.1"/>
    </source>
</evidence>
<evidence type="ECO:0000256" key="1">
    <source>
        <dbReference type="SAM" id="MobiDB-lite"/>
    </source>
</evidence>
<feature type="compositionally biased region" description="Basic and acidic residues" evidence="1">
    <location>
        <begin position="122"/>
        <end position="140"/>
    </location>
</feature>
<dbReference type="VEuPathDB" id="FungiDB:A9K55_006058"/>
<protein>
    <submittedName>
        <fullName evidence="2">Uncharacterized protein</fullName>
    </submittedName>
</protein>
<proteinExistence type="predicted"/>
<name>A0A2H4SC18_CORMI</name>
<reference evidence="2 3" key="1">
    <citation type="journal article" date="2017" name="BMC Genomics">
        <title>Chromosome level assembly and secondary metabolite potential of the parasitic fungus Cordyceps militaris.</title>
        <authorList>
            <person name="Kramer G.J."/>
            <person name="Nodwell J.R."/>
        </authorList>
    </citation>
    <scope>NUCLEOTIDE SEQUENCE [LARGE SCALE GENOMIC DNA]</scope>
    <source>
        <strain evidence="2 3">ATCC 34164</strain>
    </source>
</reference>